<organism evidence="3 4">
    <name type="scientific">Candidatus Tanganyikabacteria bacterium</name>
    <dbReference type="NCBI Taxonomy" id="2961651"/>
    <lineage>
        <taxon>Bacteria</taxon>
        <taxon>Bacillati</taxon>
        <taxon>Candidatus Sericytochromatia</taxon>
        <taxon>Candidatus Tanganyikabacteria</taxon>
    </lineage>
</organism>
<evidence type="ECO:0000256" key="1">
    <source>
        <dbReference type="ARBA" id="ARBA00009981"/>
    </source>
</evidence>
<reference evidence="3 4" key="1">
    <citation type="submission" date="2019-03" db="EMBL/GenBank/DDBJ databases">
        <title>Lake Tanganyika Metagenome-Assembled Genomes (MAGs).</title>
        <authorList>
            <person name="Tran P."/>
        </authorList>
    </citation>
    <scope>NUCLEOTIDE SEQUENCE [LARGE SCALE GENOMIC DNA]</scope>
    <source>
        <strain evidence="3">K_DeepCast_65m_m2_236</strain>
    </source>
</reference>
<accession>A0A937X1D9</accession>
<dbReference type="AlphaFoldDB" id="A0A937X1D9"/>
<proteinExistence type="inferred from homology"/>
<evidence type="ECO:0000256" key="2">
    <source>
        <dbReference type="RuleBase" id="RU362080"/>
    </source>
</evidence>
<dbReference type="EMBL" id="VGJX01000153">
    <property type="protein sequence ID" value="MBM3274211.1"/>
    <property type="molecule type" value="Genomic_DNA"/>
</dbReference>
<dbReference type="SUPFAM" id="SSF143120">
    <property type="entry name" value="YefM-like"/>
    <property type="match status" value="1"/>
</dbReference>
<comment type="function">
    <text evidence="2">Antitoxin component of a type II toxin-antitoxin (TA) system.</text>
</comment>
<protein>
    <recommendedName>
        <fullName evidence="2">Antitoxin</fullName>
    </recommendedName>
</protein>
<evidence type="ECO:0000313" key="4">
    <source>
        <dbReference type="Proteomes" id="UP000703893"/>
    </source>
</evidence>
<comment type="caution">
    <text evidence="3">The sequence shown here is derived from an EMBL/GenBank/DDBJ whole genome shotgun (WGS) entry which is preliminary data.</text>
</comment>
<dbReference type="Gene3D" id="3.40.1620.10">
    <property type="entry name" value="YefM-like domain"/>
    <property type="match status" value="1"/>
</dbReference>
<name>A0A937X1D9_9BACT</name>
<dbReference type="InterPro" id="IPR036165">
    <property type="entry name" value="YefM-like_sf"/>
</dbReference>
<dbReference type="NCBIfam" id="TIGR01552">
    <property type="entry name" value="phd_fam"/>
    <property type="match status" value="1"/>
</dbReference>
<evidence type="ECO:0000313" key="3">
    <source>
        <dbReference type="EMBL" id="MBM3274211.1"/>
    </source>
</evidence>
<comment type="similarity">
    <text evidence="1 2">Belongs to the phD/YefM antitoxin family.</text>
</comment>
<dbReference type="InterPro" id="IPR006442">
    <property type="entry name" value="Antitoxin_Phd/YefM"/>
</dbReference>
<dbReference type="Proteomes" id="UP000703893">
    <property type="component" value="Unassembled WGS sequence"/>
</dbReference>
<sequence>MKNRTIAAGEFKAKCLALLDEVAATGETIVVTKRGRPVAKVTAAARLDPRIALKGSVRTLDATLAPFQDWSDWSEPEKFK</sequence>
<dbReference type="Pfam" id="PF02604">
    <property type="entry name" value="PhdYeFM_antitox"/>
    <property type="match status" value="1"/>
</dbReference>
<gene>
    <name evidence="3" type="ORF">FJZ00_03600</name>
</gene>